<name>A0ABM8CTT0_9NOCA</name>
<accession>A0ABM8CTT0</accession>
<comment type="similarity">
    <text evidence="2 5">Belongs to the acyl-CoA dehydrogenase family.</text>
</comment>
<protein>
    <submittedName>
        <fullName evidence="9">Acyl-CoA dehydrogenase</fullName>
    </submittedName>
</protein>
<dbReference type="SUPFAM" id="SSF56645">
    <property type="entry name" value="Acyl-CoA dehydrogenase NM domain-like"/>
    <property type="match status" value="1"/>
</dbReference>
<dbReference type="PANTHER" id="PTHR43884:SF12">
    <property type="entry name" value="ISOVALERYL-COA DEHYDROGENASE, MITOCHONDRIAL-RELATED"/>
    <property type="match status" value="1"/>
</dbReference>
<gene>
    <name evidence="9" type="ORF">IFM12276_11490</name>
</gene>
<dbReference type="InterPro" id="IPR006091">
    <property type="entry name" value="Acyl-CoA_Oxase/DH_mid-dom"/>
</dbReference>
<sequence length="426" mass="45526">MSCSSKPARSVLQETFPMINLELPKKLRASANQAHQVAQEIFRPISRKYDLAEHDYPVELDTMAAMVEGLADSGTQKIGGAAGGRSDDGDADRHATELLGNTNGGNMSALLNALETSWGDVGLMLSIPYQGLGNAAIAAVATDEQLKRFGKVWASMAITEPSFGSDSAAVSTTAVLDGDEWVLNGEKIFVTAGQRSTHIVVWATVDKSLGRAAIKSFVVPRDAPGLSVARLEHKLGIKASDTAVLLLQDCRIPKDNILGSPEVNVEKGFAGVMQTFDNTRPLVAAMAIGVARAALEELRSILTASGVDISYDVPANNQHAAAAEFLRMEADYESAYLLALRAAWMADNKKPNSLEASMSKAKAGRTGTDVTLKAVELAGAIGYSQRTLLEKWGRDSKILDIFEGTQQIQQLIVARRILGKTSAELK</sequence>
<keyword evidence="3 5" id="KW-0285">Flavoprotein</keyword>
<evidence type="ECO:0000259" key="8">
    <source>
        <dbReference type="Pfam" id="PF02770"/>
    </source>
</evidence>
<dbReference type="InterPro" id="IPR009075">
    <property type="entry name" value="AcylCo_DH/oxidase_C"/>
</dbReference>
<dbReference type="Gene3D" id="1.20.140.10">
    <property type="entry name" value="Butyryl-CoA Dehydrogenase, subunit A, domain 3"/>
    <property type="match status" value="1"/>
</dbReference>
<evidence type="ECO:0000256" key="3">
    <source>
        <dbReference type="ARBA" id="ARBA00022630"/>
    </source>
</evidence>
<evidence type="ECO:0000256" key="2">
    <source>
        <dbReference type="ARBA" id="ARBA00009347"/>
    </source>
</evidence>
<dbReference type="Gene3D" id="2.40.110.10">
    <property type="entry name" value="Butyryl-CoA Dehydrogenase, subunit A, domain 2"/>
    <property type="match status" value="1"/>
</dbReference>
<dbReference type="InterPro" id="IPR036250">
    <property type="entry name" value="AcylCo_DH-like_C"/>
</dbReference>
<keyword evidence="4 5" id="KW-0274">FAD</keyword>
<dbReference type="Proteomes" id="UP001317870">
    <property type="component" value="Chromosome"/>
</dbReference>
<dbReference type="Gene3D" id="1.10.540.10">
    <property type="entry name" value="Acyl-CoA dehydrogenase/oxidase, N-terminal domain"/>
    <property type="match status" value="1"/>
</dbReference>
<dbReference type="PANTHER" id="PTHR43884">
    <property type="entry name" value="ACYL-COA DEHYDROGENASE"/>
    <property type="match status" value="1"/>
</dbReference>
<proteinExistence type="inferred from homology"/>
<dbReference type="InterPro" id="IPR046373">
    <property type="entry name" value="Acyl-CoA_Oxase/DH_mid-dom_sf"/>
</dbReference>
<evidence type="ECO:0000256" key="5">
    <source>
        <dbReference type="RuleBase" id="RU362125"/>
    </source>
</evidence>
<reference evidence="9 10" key="1">
    <citation type="submission" date="2022-11" db="EMBL/GenBank/DDBJ databases">
        <title>Genome Sequencing of Nocardia sp. ON39_IFM12276 and assembly.</title>
        <authorList>
            <person name="Shimojima M."/>
            <person name="Toyokawa M."/>
            <person name="Uesaka K."/>
        </authorList>
    </citation>
    <scope>NUCLEOTIDE SEQUENCE [LARGE SCALE GENOMIC DNA]</scope>
    <source>
        <strain evidence="9 10">IFM 12276</strain>
    </source>
</reference>
<dbReference type="InterPro" id="IPR037069">
    <property type="entry name" value="AcylCoA_DH/ox_N_sf"/>
</dbReference>
<keyword evidence="5" id="KW-0560">Oxidoreductase</keyword>
<evidence type="ECO:0000256" key="6">
    <source>
        <dbReference type="SAM" id="MobiDB-lite"/>
    </source>
</evidence>
<evidence type="ECO:0000256" key="4">
    <source>
        <dbReference type="ARBA" id="ARBA00022827"/>
    </source>
</evidence>
<dbReference type="InterPro" id="IPR009100">
    <property type="entry name" value="AcylCoA_DH/oxidase_NM_dom_sf"/>
</dbReference>
<comment type="cofactor">
    <cofactor evidence="1 5">
        <name>FAD</name>
        <dbReference type="ChEBI" id="CHEBI:57692"/>
    </cofactor>
</comment>
<organism evidence="9 10">
    <name type="scientific">Nocardia sputorum</name>
    <dbReference type="NCBI Taxonomy" id="2984338"/>
    <lineage>
        <taxon>Bacteria</taxon>
        <taxon>Bacillati</taxon>
        <taxon>Actinomycetota</taxon>
        <taxon>Actinomycetes</taxon>
        <taxon>Mycobacteriales</taxon>
        <taxon>Nocardiaceae</taxon>
        <taxon>Nocardia</taxon>
    </lineage>
</organism>
<dbReference type="Pfam" id="PF02770">
    <property type="entry name" value="Acyl-CoA_dh_M"/>
    <property type="match status" value="1"/>
</dbReference>
<evidence type="ECO:0000256" key="1">
    <source>
        <dbReference type="ARBA" id="ARBA00001974"/>
    </source>
</evidence>
<keyword evidence="10" id="KW-1185">Reference proteome</keyword>
<evidence type="ECO:0000259" key="7">
    <source>
        <dbReference type="Pfam" id="PF00441"/>
    </source>
</evidence>
<feature type="domain" description="Acyl-CoA dehydrogenase/oxidase C-terminal" evidence="7">
    <location>
        <begin position="267"/>
        <end position="418"/>
    </location>
</feature>
<dbReference type="EMBL" id="AP026978">
    <property type="protein sequence ID" value="BDT98120.1"/>
    <property type="molecule type" value="Genomic_DNA"/>
</dbReference>
<feature type="region of interest" description="Disordered" evidence="6">
    <location>
        <begin position="77"/>
        <end position="96"/>
    </location>
</feature>
<evidence type="ECO:0000313" key="9">
    <source>
        <dbReference type="EMBL" id="BDT98120.1"/>
    </source>
</evidence>
<dbReference type="Pfam" id="PF00441">
    <property type="entry name" value="Acyl-CoA_dh_1"/>
    <property type="match status" value="1"/>
</dbReference>
<evidence type="ECO:0000313" key="10">
    <source>
        <dbReference type="Proteomes" id="UP001317870"/>
    </source>
</evidence>
<feature type="compositionally biased region" description="Basic and acidic residues" evidence="6">
    <location>
        <begin position="85"/>
        <end position="96"/>
    </location>
</feature>
<dbReference type="SUPFAM" id="SSF47203">
    <property type="entry name" value="Acyl-CoA dehydrogenase C-terminal domain-like"/>
    <property type="match status" value="1"/>
</dbReference>
<feature type="domain" description="Acyl-CoA oxidase/dehydrogenase middle" evidence="8">
    <location>
        <begin position="155"/>
        <end position="250"/>
    </location>
</feature>